<dbReference type="Pfam" id="PF00171">
    <property type="entry name" value="Aldedh"/>
    <property type="match status" value="1"/>
</dbReference>
<evidence type="ECO:0000256" key="7">
    <source>
        <dbReference type="RuleBase" id="RU003345"/>
    </source>
</evidence>
<comment type="similarity">
    <text evidence="1 4 7">Belongs to the aldehyde dehydrogenase family.</text>
</comment>
<evidence type="ECO:0000313" key="9">
    <source>
        <dbReference type="EMBL" id="KZT02538.1"/>
    </source>
</evidence>
<feature type="active site" evidence="5">
    <location>
        <position position="254"/>
    </location>
</feature>
<dbReference type="RefSeq" id="XP_040760278.1">
    <property type="nucleotide sequence ID" value="XM_040902316.1"/>
</dbReference>
<protein>
    <recommendedName>
        <fullName evidence="4">Aldehyde dehydrogenase</fullName>
    </recommendedName>
</protein>
<dbReference type="SUPFAM" id="SSF53720">
    <property type="entry name" value="ALDH-like"/>
    <property type="match status" value="1"/>
</dbReference>
<accession>A0A165CC04</accession>
<evidence type="ECO:0000256" key="4">
    <source>
        <dbReference type="PIRNR" id="PIRNR036492"/>
    </source>
</evidence>
<evidence type="ECO:0000256" key="2">
    <source>
        <dbReference type="ARBA" id="ARBA00023002"/>
    </source>
</evidence>
<dbReference type="PANTHER" id="PTHR43570:SF16">
    <property type="entry name" value="ALDEHYDE DEHYDROGENASE TYPE III, ISOFORM Q"/>
    <property type="match status" value="1"/>
</dbReference>
<dbReference type="GO" id="GO:0006081">
    <property type="term" value="P:aldehyde metabolic process"/>
    <property type="evidence" value="ECO:0007669"/>
    <property type="project" value="InterPro"/>
</dbReference>
<name>A0A165CC04_9APHY</name>
<dbReference type="FunFam" id="3.40.309.10:FF:000025">
    <property type="entry name" value="Aldehyde dehydrogenase"/>
    <property type="match status" value="1"/>
</dbReference>
<dbReference type="InterPro" id="IPR016162">
    <property type="entry name" value="Ald_DH_N"/>
</dbReference>
<dbReference type="Gene3D" id="3.40.605.10">
    <property type="entry name" value="Aldehyde Dehydrogenase, Chain A, domain 1"/>
    <property type="match status" value="1"/>
</dbReference>
<dbReference type="InterPro" id="IPR016161">
    <property type="entry name" value="Ald_DH/histidinol_DH"/>
</dbReference>
<proteinExistence type="inferred from homology"/>
<dbReference type="InterPro" id="IPR012394">
    <property type="entry name" value="Aldehyde_DH_NAD(P)"/>
</dbReference>
<evidence type="ECO:0000313" key="10">
    <source>
        <dbReference type="Proteomes" id="UP000076871"/>
    </source>
</evidence>
<dbReference type="GeneID" id="63819347"/>
<dbReference type="GO" id="GO:0004029">
    <property type="term" value="F:aldehyde dehydrogenase (NAD+) activity"/>
    <property type="evidence" value="ECO:0007669"/>
    <property type="project" value="TreeGrafter"/>
</dbReference>
<dbReference type="InParanoid" id="A0A165CC04"/>
<dbReference type="OrthoDB" id="440325at2759"/>
<keyword evidence="3" id="KW-0520">NAD</keyword>
<reference evidence="9 10" key="1">
    <citation type="journal article" date="2016" name="Mol. Biol. Evol.">
        <title>Comparative Genomics of Early-Diverging Mushroom-Forming Fungi Provides Insights into the Origins of Lignocellulose Decay Capabilities.</title>
        <authorList>
            <person name="Nagy L.G."/>
            <person name="Riley R."/>
            <person name="Tritt A."/>
            <person name="Adam C."/>
            <person name="Daum C."/>
            <person name="Floudas D."/>
            <person name="Sun H."/>
            <person name="Yadav J.S."/>
            <person name="Pangilinan J."/>
            <person name="Larsson K.H."/>
            <person name="Matsuura K."/>
            <person name="Barry K."/>
            <person name="Labutti K."/>
            <person name="Kuo R."/>
            <person name="Ohm R.A."/>
            <person name="Bhattacharya S.S."/>
            <person name="Shirouzu T."/>
            <person name="Yoshinaga Y."/>
            <person name="Martin F.M."/>
            <person name="Grigoriev I.V."/>
            <person name="Hibbett D.S."/>
        </authorList>
    </citation>
    <scope>NUCLEOTIDE SEQUENCE [LARGE SCALE GENOMIC DNA]</scope>
    <source>
        <strain evidence="9 10">93-53</strain>
    </source>
</reference>
<evidence type="ECO:0000256" key="3">
    <source>
        <dbReference type="ARBA" id="ARBA00023027"/>
    </source>
</evidence>
<dbReference type="EMBL" id="KV427651">
    <property type="protein sequence ID" value="KZT02538.1"/>
    <property type="molecule type" value="Genomic_DNA"/>
</dbReference>
<gene>
    <name evidence="9" type="ORF">LAESUDRAFT_402208</name>
</gene>
<dbReference type="InterPro" id="IPR029510">
    <property type="entry name" value="Ald_DH_CS_GLU"/>
</dbReference>
<organism evidence="9 10">
    <name type="scientific">Laetiporus sulphureus 93-53</name>
    <dbReference type="NCBI Taxonomy" id="1314785"/>
    <lineage>
        <taxon>Eukaryota</taxon>
        <taxon>Fungi</taxon>
        <taxon>Dikarya</taxon>
        <taxon>Basidiomycota</taxon>
        <taxon>Agaricomycotina</taxon>
        <taxon>Agaricomycetes</taxon>
        <taxon>Polyporales</taxon>
        <taxon>Laetiporus</taxon>
    </lineage>
</organism>
<evidence type="ECO:0000256" key="5">
    <source>
        <dbReference type="PIRSR" id="PIRSR036492-1"/>
    </source>
</evidence>
<keyword evidence="2 4" id="KW-0560">Oxidoreductase</keyword>
<dbReference type="GO" id="GO:0005737">
    <property type="term" value="C:cytoplasm"/>
    <property type="evidence" value="ECO:0007669"/>
    <property type="project" value="TreeGrafter"/>
</dbReference>
<dbReference type="STRING" id="1314785.A0A165CC04"/>
<dbReference type="PIRSF" id="PIRSF036492">
    <property type="entry name" value="ALDH"/>
    <property type="match status" value="1"/>
</dbReference>
<evidence type="ECO:0000256" key="6">
    <source>
        <dbReference type="PROSITE-ProRule" id="PRU10007"/>
    </source>
</evidence>
<dbReference type="FunFam" id="3.40.605.10:FF:000004">
    <property type="entry name" value="Aldehyde dehydrogenase"/>
    <property type="match status" value="1"/>
</dbReference>
<dbReference type="PROSITE" id="PS00687">
    <property type="entry name" value="ALDEHYDE_DEHYDR_GLU"/>
    <property type="match status" value="1"/>
</dbReference>
<dbReference type="Gene3D" id="3.40.309.10">
    <property type="entry name" value="Aldehyde Dehydrogenase, Chain A, domain 2"/>
    <property type="match status" value="1"/>
</dbReference>
<feature type="active site" evidence="5 6">
    <location>
        <position position="220"/>
    </location>
</feature>
<dbReference type="PANTHER" id="PTHR43570">
    <property type="entry name" value="ALDEHYDE DEHYDROGENASE"/>
    <property type="match status" value="1"/>
</dbReference>
<dbReference type="Proteomes" id="UP000076871">
    <property type="component" value="Unassembled WGS sequence"/>
</dbReference>
<dbReference type="CDD" id="cd07135">
    <property type="entry name" value="ALDH_F14-YMR110C"/>
    <property type="match status" value="1"/>
</dbReference>
<feature type="domain" description="Aldehyde dehydrogenase" evidence="8">
    <location>
        <begin position="12"/>
        <end position="437"/>
    </location>
</feature>
<dbReference type="InterPro" id="IPR016163">
    <property type="entry name" value="Ald_DH_C"/>
</dbReference>
<evidence type="ECO:0000259" key="8">
    <source>
        <dbReference type="Pfam" id="PF00171"/>
    </source>
</evidence>
<keyword evidence="10" id="KW-1185">Reference proteome</keyword>
<dbReference type="AlphaFoldDB" id="A0A165CC04"/>
<dbReference type="InterPro" id="IPR015590">
    <property type="entry name" value="Aldehyde_DH_dom"/>
</dbReference>
<evidence type="ECO:0000256" key="1">
    <source>
        <dbReference type="ARBA" id="ARBA00009986"/>
    </source>
</evidence>
<sequence length="462" mass="50870">MSDSKLTYTPIEDIPQIYETLQKGFRSGKTKSIAYRKEQLAQLSYLIHDNKARFREAFTADLGRPAEEVDMLELSVVLAEMNDLYDNVAKWSATEKAPFDASWFLMSPAIRKEPKGVVLIIAPFNYPVMLALGPLASAMAAGCAVVVKPSELTPTISGLMGELMPKYLDQDMYQMVNGSIPETTRLLELKWDHIMYTGSGRVAKIISVAAAQHLTPVTLELGGKSPVVIDPKCDVNTAAKRILWGKIANAGQICLAPDYVLVPRDFQDTFVAAVQRAYKEFFATGAKPDVMSHIVTTAHTQRIKRLIDETKGTVVFGGKVDLDGRWVEPTLVKDVKGDDSLMSEEIFGPVLPIIPVKDVDEAIEFINARDDPLGLYIFSNDSAFKAKVIDNTRSGGASVNEVVVHFATHGLPFGGIGPSGYGYGHGKYGFDTFTHLRSTLDNPNWIDTILMSGRYPPYKVRV</sequence>